<accession>A0A0F9ULU8</accession>
<evidence type="ECO:0000313" key="1">
    <source>
        <dbReference type="EMBL" id="KKN54538.1"/>
    </source>
</evidence>
<name>A0A0F9ULU8_9ZZZZ</name>
<dbReference type="EMBL" id="LAZR01000924">
    <property type="protein sequence ID" value="KKN54538.1"/>
    <property type="molecule type" value="Genomic_DNA"/>
</dbReference>
<gene>
    <name evidence="1" type="ORF">LCGC14_0591300</name>
</gene>
<dbReference type="AlphaFoldDB" id="A0A0F9ULU8"/>
<sequence length="39" mass="4390">MTNIKVTKTLESGFANVTVEVSNKNPRKLRRMSSGLLRL</sequence>
<proteinExistence type="predicted"/>
<protein>
    <submittedName>
        <fullName evidence="1">Uncharacterized protein</fullName>
    </submittedName>
</protein>
<reference evidence="1" key="1">
    <citation type="journal article" date="2015" name="Nature">
        <title>Complex archaea that bridge the gap between prokaryotes and eukaryotes.</title>
        <authorList>
            <person name="Spang A."/>
            <person name="Saw J.H."/>
            <person name="Jorgensen S.L."/>
            <person name="Zaremba-Niedzwiedzka K."/>
            <person name="Martijn J."/>
            <person name="Lind A.E."/>
            <person name="van Eijk R."/>
            <person name="Schleper C."/>
            <person name="Guy L."/>
            <person name="Ettema T.J."/>
        </authorList>
    </citation>
    <scope>NUCLEOTIDE SEQUENCE</scope>
</reference>
<comment type="caution">
    <text evidence="1">The sequence shown here is derived from an EMBL/GenBank/DDBJ whole genome shotgun (WGS) entry which is preliminary data.</text>
</comment>
<organism evidence="1">
    <name type="scientific">marine sediment metagenome</name>
    <dbReference type="NCBI Taxonomy" id="412755"/>
    <lineage>
        <taxon>unclassified sequences</taxon>
        <taxon>metagenomes</taxon>
        <taxon>ecological metagenomes</taxon>
    </lineage>
</organism>